<protein>
    <recommendedName>
        <fullName evidence="4">Glycerate kinase</fullName>
        <ecNumber evidence="3">2.7.1.31</ecNumber>
    </recommendedName>
</protein>
<feature type="domain" description="MOFRL-associated" evidence="10">
    <location>
        <begin position="21"/>
        <end position="272"/>
    </location>
</feature>
<dbReference type="AlphaFoldDB" id="A0A210PYH4"/>
<evidence type="ECO:0000313" key="12">
    <source>
        <dbReference type="Proteomes" id="UP000242188"/>
    </source>
</evidence>
<dbReference type="STRING" id="6573.A0A210PYH4"/>
<dbReference type="InterPro" id="IPR039760">
    <property type="entry name" value="MOFRL_protein"/>
</dbReference>
<dbReference type="OrthoDB" id="44918at2759"/>
<sequence length="527" mass="56858">MDSKERSNQLREISHLHRIHIKDIFESSLDAVMPRKMVKRVLNLSRDNETLTVDGREYALHKNLNVVGFGKAVMGMARCVDDLLRPHIVDGVISVPHGCHELLGSAGKSEQLLEPGSKITVYEGAKNNLPDKDAHQAAKAIWDLVKDSTKSDLLLVLVSGGGSALLPLPRLPITLEESAELTKVLSIHGANINDLNVVRKQTEVLKGGGLARDAKPCKVICLILSDVIGDKIDIISSGPTVHDPSSPHICLEIFRRLDVSQLIPKSVTQMLKQKISEERHTKNPSDVAAPTLEKRLQEYAHVQNIIVGSNAIATEAAQRTATSQGYVSVILSTELDGEARSVGAMFAKLAKYLILCFGYLPADVGSQELVKAELELCKYLPKKLLKRMAATSDEAHHVGKGVCIVAGGETVVTVVGNGRGGRNQELAIACAVELNNIIPAKLANAYQVTFLSCGTDGQDGPTPAAGAIVDLQFVKQCEESGYNVKKYLDDNDTFSLLETVNGGNNQVTTGITGTNVMDIQLLLINPL</sequence>
<dbReference type="InterPro" id="IPR037035">
    <property type="entry name" value="GK-like_C_sf"/>
</dbReference>
<dbReference type="PANTHER" id="PTHR12227">
    <property type="entry name" value="GLYCERATE KINASE"/>
    <property type="match status" value="1"/>
</dbReference>
<dbReference type="PANTHER" id="PTHR12227:SF0">
    <property type="entry name" value="GLYCERATE KINASE"/>
    <property type="match status" value="1"/>
</dbReference>
<evidence type="ECO:0000256" key="8">
    <source>
        <dbReference type="ARBA" id="ARBA00022840"/>
    </source>
</evidence>
<keyword evidence="12" id="KW-1185">Reference proteome</keyword>
<evidence type="ECO:0000256" key="6">
    <source>
        <dbReference type="ARBA" id="ARBA00022741"/>
    </source>
</evidence>
<comment type="similarity">
    <text evidence="2">Belongs to the glycerate kinase type-2 family.</text>
</comment>
<dbReference type="GO" id="GO:0008887">
    <property type="term" value="F:glycerate kinase activity"/>
    <property type="evidence" value="ECO:0007669"/>
    <property type="project" value="UniProtKB-EC"/>
</dbReference>
<comment type="catalytic activity">
    <reaction evidence="1">
        <text>(R)-glycerate + ATP = (2R)-3-phosphoglycerate + ADP + H(+)</text>
        <dbReference type="Rhea" id="RHEA:23516"/>
        <dbReference type="ChEBI" id="CHEBI:15378"/>
        <dbReference type="ChEBI" id="CHEBI:16659"/>
        <dbReference type="ChEBI" id="CHEBI:30616"/>
        <dbReference type="ChEBI" id="CHEBI:58272"/>
        <dbReference type="ChEBI" id="CHEBI:456216"/>
        <dbReference type="EC" id="2.7.1.31"/>
    </reaction>
</comment>
<dbReference type="EC" id="2.7.1.31" evidence="3"/>
<accession>A0A210PYH4</accession>
<dbReference type="Pfam" id="PF13660">
    <property type="entry name" value="DUF4147"/>
    <property type="match status" value="1"/>
</dbReference>
<keyword evidence="8" id="KW-0067">ATP-binding</keyword>
<evidence type="ECO:0000256" key="5">
    <source>
        <dbReference type="ARBA" id="ARBA00022679"/>
    </source>
</evidence>
<dbReference type="InterPro" id="IPR025286">
    <property type="entry name" value="MOFRL_assoc_dom"/>
</dbReference>
<reference evidence="11 12" key="1">
    <citation type="journal article" date="2017" name="Nat. Ecol. Evol.">
        <title>Scallop genome provides insights into evolution of bilaterian karyotype and development.</title>
        <authorList>
            <person name="Wang S."/>
            <person name="Zhang J."/>
            <person name="Jiao W."/>
            <person name="Li J."/>
            <person name="Xun X."/>
            <person name="Sun Y."/>
            <person name="Guo X."/>
            <person name="Huan P."/>
            <person name="Dong B."/>
            <person name="Zhang L."/>
            <person name="Hu X."/>
            <person name="Sun X."/>
            <person name="Wang J."/>
            <person name="Zhao C."/>
            <person name="Wang Y."/>
            <person name="Wang D."/>
            <person name="Huang X."/>
            <person name="Wang R."/>
            <person name="Lv J."/>
            <person name="Li Y."/>
            <person name="Zhang Z."/>
            <person name="Liu B."/>
            <person name="Lu W."/>
            <person name="Hui Y."/>
            <person name="Liang J."/>
            <person name="Zhou Z."/>
            <person name="Hou R."/>
            <person name="Li X."/>
            <person name="Liu Y."/>
            <person name="Li H."/>
            <person name="Ning X."/>
            <person name="Lin Y."/>
            <person name="Zhao L."/>
            <person name="Xing Q."/>
            <person name="Dou J."/>
            <person name="Li Y."/>
            <person name="Mao J."/>
            <person name="Guo H."/>
            <person name="Dou H."/>
            <person name="Li T."/>
            <person name="Mu C."/>
            <person name="Jiang W."/>
            <person name="Fu Q."/>
            <person name="Fu X."/>
            <person name="Miao Y."/>
            <person name="Liu J."/>
            <person name="Yu Q."/>
            <person name="Li R."/>
            <person name="Liao H."/>
            <person name="Li X."/>
            <person name="Kong Y."/>
            <person name="Jiang Z."/>
            <person name="Chourrout D."/>
            <person name="Li R."/>
            <person name="Bao Z."/>
        </authorList>
    </citation>
    <scope>NUCLEOTIDE SEQUENCE [LARGE SCALE GENOMIC DNA]</scope>
    <source>
        <strain evidence="11 12">PY_sf001</strain>
    </source>
</reference>
<comment type="caution">
    <text evidence="11">The sequence shown here is derived from an EMBL/GenBank/DDBJ whole genome shotgun (WGS) entry which is preliminary data.</text>
</comment>
<feature type="domain" description="MOFRL" evidence="9">
    <location>
        <begin position="402"/>
        <end position="518"/>
    </location>
</feature>
<proteinExistence type="inferred from homology"/>
<keyword evidence="6" id="KW-0547">Nucleotide-binding</keyword>
<evidence type="ECO:0000256" key="4">
    <source>
        <dbReference type="ARBA" id="ARBA00020720"/>
    </source>
</evidence>
<evidence type="ECO:0000259" key="9">
    <source>
        <dbReference type="Pfam" id="PF05161"/>
    </source>
</evidence>
<evidence type="ECO:0000313" key="11">
    <source>
        <dbReference type="EMBL" id="OWF41532.1"/>
    </source>
</evidence>
<evidence type="ECO:0000256" key="2">
    <source>
        <dbReference type="ARBA" id="ARBA00005393"/>
    </source>
</evidence>
<dbReference type="Gene3D" id="3.40.1480.10">
    <property type="entry name" value="MOFRL domain"/>
    <property type="match status" value="2"/>
</dbReference>
<keyword evidence="7 11" id="KW-0418">Kinase</keyword>
<dbReference type="GO" id="GO:0005524">
    <property type="term" value="F:ATP binding"/>
    <property type="evidence" value="ECO:0007669"/>
    <property type="project" value="UniProtKB-KW"/>
</dbReference>
<evidence type="ECO:0000256" key="1">
    <source>
        <dbReference type="ARBA" id="ARBA00000694"/>
    </source>
</evidence>
<dbReference type="InterPro" id="IPR038614">
    <property type="entry name" value="GK_N_sf"/>
</dbReference>
<dbReference type="FunFam" id="3.40.50.10180:FF:000001">
    <property type="entry name" value="Glycerate kinase"/>
    <property type="match status" value="1"/>
</dbReference>
<dbReference type="InterPro" id="IPR007835">
    <property type="entry name" value="MOFRL"/>
</dbReference>
<gene>
    <name evidence="11" type="ORF">KP79_PYT11883</name>
</gene>
<dbReference type="EMBL" id="NEDP02005383">
    <property type="protein sequence ID" value="OWF41532.1"/>
    <property type="molecule type" value="Genomic_DNA"/>
</dbReference>
<organism evidence="11 12">
    <name type="scientific">Mizuhopecten yessoensis</name>
    <name type="common">Japanese scallop</name>
    <name type="synonym">Patinopecten yessoensis</name>
    <dbReference type="NCBI Taxonomy" id="6573"/>
    <lineage>
        <taxon>Eukaryota</taxon>
        <taxon>Metazoa</taxon>
        <taxon>Spiralia</taxon>
        <taxon>Lophotrochozoa</taxon>
        <taxon>Mollusca</taxon>
        <taxon>Bivalvia</taxon>
        <taxon>Autobranchia</taxon>
        <taxon>Pteriomorphia</taxon>
        <taxon>Pectinida</taxon>
        <taxon>Pectinoidea</taxon>
        <taxon>Pectinidae</taxon>
        <taxon>Mizuhopecten</taxon>
    </lineage>
</organism>
<dbReference type="Proteomes" id="UP000242188">
    <property type="component" value="Unassembled WGS sequence"/>
</dbReference>
<evidence type="ECO:0000259" key="10">
    <source>
        <dbReference type="Pfam" id="PF13660"/>
    </source>
</evidence>
<dbReference type="SUPFAM" id="SSF82544">
    <property type="entry name" value="GckA/TtuD-like"/>
    <property type="match status" value="1"/>
</dbReference>
<name>A0A210PYH4_MIZYE</name>
<dbReference type="GO" id="GO:0005737">
    <property type="term" value="C:cytoplasm"/>
    <property type="evidence" value="ECO:0007669"/>
    <property type="project" value="TreeGrafter"/>
</dbReference>
<dbReference type="Pfam" id="PF05161">
    <property type="entry name" value="MOFRL"/>
    <property type="match status" value="1"/>
</dbReference>
<keyword evidence="5" id="KW-0808">Transferase</keyword>
<dbReference type="Gene3D" id="3.40.50.10180">
    <property type="entry name" value="Glycerate kinase, MOFRL-like N-terminal domain"/>
    <property type="match status" value="1"/>
</dbReference>
<evidence type="ECO:0000256" key="7">
    <source>
        <dbReference type="ARBA" id="ARBA00022777"/>
    </source>
</evidence>
<evidence type="ECO:0000256" key="3">
    <source>
        <dbReference type="ARBA" id="ARBA00012101"/>
    </source>
</evidence>